<reference evidence="1 2" key="1">
    <citation type="submission" date="2024-05" db="EMBL/GenBank/DDBJ databases">
        <authorList>
            <person name="Matzinger S.R."/>
            <person name="Bankers L."/>
            <person name="Rossheim A."/>
            <person name="Hetherington-Rauth M.C."/>
            <person name="Smith A."/>
            <person name="Baird S."/>
            <person name="Polanco D."/>
        </authorList>
    </citation>
    <scope>NUCLEOTIDE SEQUENCE [LARGE SCALE GENOMIC DNA]</scope>
    <source>
        <strain evidence="1 2">2024CJ-00066</strain>
    </source>
</reference>
<dbReference type="GeneID" id="83615789"/>
<name>A0ABV1JJP1_NEIPO</name>
<dbReference type="Proteomes" id="UP001447151">
    <property type="component" value="Unassembled WGS sequence"/>
</dbReference>
<gene>
    <name evidence="1" type="ORF">ABM124_05060</name>
</gene>
<sequence>MPSENPNGGIAMPPCNRRAALRIKLTFNILIQNKKYSIIVISASAGMTTREIYLNLL</sequence>
<protein>
    <submittedName>
        <fullName evidence="1">Uncharacterized protein</fullName>
    </submittedName>
</protein>
<dbReference type="RefSeq" id="WP_159068571.1">
    <property type="nucleotide sequence ID" value="NZ_JBECZB010000005.1"/>
</dbReference>
<comment type="caution">
    <text evidence="1">The sequence shown here is derived from an EMBL/GenBank/DDBJ whole genome shotgun (WGS) entry which is preliminary data.</text>
</comment>
<dbReference type="EMBL" id="JBECZB010000005">
    <property type="protein sequence ID" value="MEQ3510691.1"/>
    <property type="molecule type" value="Genomic_DNA"/>
</dbReference>
<organism evidence="1 2">
    <name type="scientific">Neisseria polysaccharea</name>
    <dbReference type="NCBI Taxonomy" id="489"/>
    <lineage>
        <taxon>Bacteria</taxon>
        <taxon>Pseudomonadati</taxon>
        <taxon>Pseudomonadota</taxon>
        <taxon>Betaproteobacteria</taxon>
        <taxon>Neisseriales</taxon>
        <taxon>Neisseriaceae</taxon>
        <taxon>Neisseria</taxon>
    </lineage>
</organism>
<evidence type="ECO:0000313" key="1">
    <source>
        <dbReference type="EMBL" id="MEQ3510691.1"/>
    </source>
</evidence>
<evidence type="ECO:0000313" key="2">
    <source>
        <dbReference type="Proteomes" id="UP001447151"/>
    </source>
</evidence>
<keyword evidence="2" id="KW-1185">Reference proteome</keyword>
<proteinExistence type="predicted"/>
<accession>A0ABV1JJP1</accession>